<dbReference type="EMBL" id="JBFKZN010000010">
    <property type="protein sequence ID" value="MEW5291073.1"/>
    <property type="molecule type" value="Genomic_DNA"/>
</dbReference>
<comment type="caution">
    <text evidence="1">The sequence shown here is derived from an EMBL/GenBank/DDBJ whole genome shotgun (WGS) entry which is preliminary data.</text>
</comment>
<evidence type="ECO:0008006" key="3">
    <source>
        <dbReference type="Google" id="ProtNLM"/>
    </source>
</evidence>
<name>A0ABV3N5G9_9GAMM</name>
<organism evidence="1 2">
    <name type="scientific">Erwinia papayae</name>
    <dbReference type="NCBI Taxonomy" id="206499"/>
    <lineage>
        <taxon>Bacteria</taxon>
        <taxon>Pseudomonadati</taxon>
        <taxon>Pseudomonadota</taxon>
        <taxon>Gammaproteobacteria</taxon>
        <taxon>Enterobacterales</taxon>
        <taxon>Erwiniaceae</taxon>
        <taxon>Erwinia</taxon>
    </lineage>
</organism>
<sequence length="93" mass="11156">MMDTSGELKIEYNHSFDEFIKKINAPDKKPYDRAQLTQKVRKAKNGWDLYLKNECEAEALVYEKDSMGYITTYHECLSVKLRDRISYYRNNQY</sequence>
<keyword evidence="2" id="KW-1185">Reference proteome</keyword>
<dbReference type="RefSeq" id="WP_367168309.1">
    <property type="nucleotide sequence ID" value="NZ_JBFKZN010000010.1"/>
</dbReference>
<protein>
    <recommendedName>
        <fullName evidence="3">Lysozyme inhibitor LprI N-terminal domain-containing protein</fullName>
    </recommendedName>
</protein>
<proteinExistence type="predicted"/>
<dbReference type="Proteomes" id="UP001554567">
    <property type="component" value="Unassembled WGS sequence"/>
</dbReference>
<evidence type="ECO:0000313" key="1">
    <source>
        <dbReference type="EMBL" id="MEW5291073.1"/>
    </source>
</evidence>
<dbReference type="Gene3D" id="1.20.1270.180">
    <property type="match status" value="1"/>
</dbReference>
<reference evidence="1 2" key="1">
    <citation type="submission" date="2024-07" db="EMBL/GenBank/DDBJ databases">
        <authorList>
            <person name="Dulla G.F.J."/>
            <person name="Delorm J.G."/>
        </authorList>
    </citation>
    <scope>NUCLEOTIDE SEQUENCE [LARGE SCALE GENOMIC DNA]</scope>
    <source>
        <strain evidence="1 2">JGD 233</strain>
    </source>
</reference>
<accession>A0ABV3N5G9</accession>
<evidence type="ECO:0000313" key="2">
    <source>
        <dbReference type="Proteomes" id="UP001554567"/>
    </source>
</evidence>
<gene>
    <name evidence="1" type="ORF">ABW286_18115</name>
</gene>